<organism evidence="1 2">
    <name type="scientific">Antrodiella citrinella</name>
    <dbReference type="NCBI Taxonomy" id="2447956"/>
    <lineage>
        <taxon>Eukaryota</taxon>
        <taxon>Fungi</taxon>
        <taxon>Dikarya</taxon>
        <taxon>Basidiomycota</taxon>
        <taxon>Agaricomycotina</taxon>
        <taxon>Agaricomycetes</taxon>
        <taxon>Polyporales</taxon>
        <taxon>Steccherinaceae</taxon>
        <taxon>Antrodiella</taxon>
    </lineage>
</organism>
<dbReference type="Proteomes" id="UP000308730">
    <property type="component" value="Unassembled WGS sequence"/>
</dbReference>
<proteinExistence type="predicted"/>
<gene>
    <name evidence="1" type="ORF">EUX98_g3147</name>
</gene>
<evidence type="ECO:0000313" key="1">
    <source>
        <dbReference type="EMBL" id="THH31045.1"/>
    </source>
</evidence>
<reference evidence="1 2" key="1">
    <citation type="submission" date="2019-02" db="EMBL/GenBank/DDBJ databases">
        <title>Genome sequencing of the rare red list fungi Antrodiella citrinella (Flaviporus citrinellus).</title>
        <authorList>
            <person name="Buettner E."/>
            <person name="Kellner H."/>
        </authorList>
    </citation>
    <scope>NUCLEOTIDE SEQUENCE [LARGE SCALE GENOMIC DNA]</scope>
    <source>
        <strain evidence="1 2">DSM 108506</strain>
    </source>
</reference>
<evidence type="ECO:0000313" key="2">
    <source>
        <dbReference type="Proteomes" id="UP000308730"/>
    </source>
</evidence>
<protein>
    <submittedName>
        <fullName evidence="1">Uncharacterized protein</fullName>
    </submittedName>
</protein>
<keyword evidence="2" id="KW-1185">Reference proteome</keyword>
<dbReference type="EMBL" id="SGPM01000060">
    <property type="protein sequence ID" value="THH31045.1"/>
    <property type="molecule type" value="Genomic_DNA"/>
</dbReference>
<sequence>MTLQTHQMYPSFSSSKAELVNQLFEHRQFIERNVGRDRGLRHGILEKTIVKKPIIRPNHNTGMIISQACNKNFRPNKPRTREDAEIDEALKTIFQQWIDNGWVDTVPTPSDQNGMIVYAYVGVVILTAPFPAPDVSIDEVMLMVSDPTPSKGSATPTCNSNNIVPMHSPSHPFNALQQAPLSAPLASPLNGYNNTTIRDYYSPAGMAELLDQQRAAIELGFIKRPHPTRDHVAAVVYRGAQAGVDYQSVKVCHEKENKALARVFARDDSEKLVRVGKLPKLAKALKRTGAFCIRP</sequence>
<accession>A0A4S4MYI8</accession>
<name>A0A4S4MYI8_9APHY</name>
<comment type="caution">
    <text evidence="1">The sequence shown here is derived from an EMBL/GenBank/DDBJ whole genome shotgun (WGS) entry which is preliminary data.</text>
</comment>
<dbReference type="AlphaFoldDB" id="A0A4S4MYI8"/>